<evidence type="ECO:0000313" key="2">
    <source>
        <dbReference type="EMBL" id="GGR53329.1"/>
    </source>
</evidence>
<dbReference type="Proteomes" id="UP000634308">
    <property type="component" value="Unassembled WGS sequence"/>
</dbReference>
<evidence type="ECO:0000313" key="3">
    <source>
        <dbReference type="Proteomes" id="UP000634308"/>
    </source>
</evidence>
<dbReference type="Pfam" id="PF00903">
    <property type="entry name" value="Glyoxalase"/>
    <property type="match status" value="1"/>
</dbReference>
<name>A0ABQ2RPT0_9DEIO</name>
<dbReference type="RefSeq" id="WP_189064241.1">
    <property type="nucleotide sequence ID" value="NZ_BMQM01000006.1"/>
</dbReference>
<dbReference type="Gene3D" id="3.10.180.10">
    <property type="entry name" value="2,3-Dihydroxybiphenyl 1,2-Dioxygenase, domain 1"/>
    <property type="match status" value="1"/>
</dbReference>
<dbReference type="PROSITE" id="PS51819">
    <property type="entry name" value="VOC"/>
    <property type="match status" value="1"/>
</dbReference>
<dbReference type="InterPro" id="IPR004360">
    <property type="entry name" value="Glyas_Fos-R_dOase_dom"/>
</dbReference>
<keyword evidence="3" id="KW-1185">Reference proteome</keyword>
<dbReference type="PANTHER" id="PTHR36113">
    <property type="entry name" value="LYASE, PUTATIVE-RELATED-RELATED"/>
    <property type="match status" value="1"/>
</dbReference>
<organism evidence="2 3">
    <name type="scientific">Deinococcus seoulensis</name>
    <dbReference type="NCBI Taxonomy" id="1837379"/>
    <lineage>
        <taxon>Bacteria</taxon>
        <taxon>Thermotogati</taxon>
        <taxon>Deinococcota</taxon>
        <taxon>Deinococci</taxon>
        <taxon>Deinococcales</taxon>
        <taxon>Deinococcaceae</taxon>
        <taxon>Deinococcus</taxon>
    </lineage>
</organism>
<proteinExistence type="predicted"/>
<dbReference type="EMBL" id="BMQM01000006">
    <property type="protein sequence ID" value="GGR53329.1"/>
    <property type="molecule type" value="Genomic_DNA"/>
</dbReference>
<comment type="caution">
    <text evidence="2">The sequence shown here is derived from an EMBL/GenBank/DDBJ whole genome shotgun (WGS) entry which is preliminary data.</text>
</comment>
<dbReference type="CDD" id="cd06587">
    <property type="entry name" value="VOC"/>
    <property type="match status" value="1"/>
</dbReference>
<dbReference type="InterPro" id="IPR029068">
    <property type="entry name" value="Glyas_Bleomycin-R_OHBP_Dase"/>
</dbReference>
<evidence type="ECO:0000259" key="1">
    <source>
        <dbReference type="PROSITE" id="PS51819"/>
    </source>
</evidence>
<accession>A0ABQ2RPT0</accession>
<protein>
    <recommendedName>
        <fullName evidence="1">VOC domain-containing protein</fullName>
    </recommendedName>
</protein>
<reference evidence="3" key="1">
    <citation type="journal article" date="2019" name="Int. J. Syst. Evol. Microbiol.">
        <title>The Global Catalogue of Microorganisms (GCM) 10K type strain sequencing project: providing services to taxonomists for standard genome sequencing and annotation.</title>
        <authorList>
            <consortium name="The Broad Institute Genomics Platform"/>
            <consortium name="The Broad Institute Genome Sequencing Center for Infectious Disease"/>
            <person name="Wu L."/>
            <person name="Ma J."/>
        </authorList>
    </citation>
    <scope>NUCLEOTIDE SEQUENCE [LARGE SCALE GENOMIC DNA]</scope>
    <source>
        <strain evidence="3">JCM 31404</strain>
    </source>
</reference>
<feature type="domain" description="VOC" evidence="1">
    <location>
        <begin position="2"/>
        <end position="116"/>
    </location>
</feature>
<dbReference type="PANTHER" id="PTHR36113:SF3">
    <property type="entry name" value="SLL5075 PROTEIN"/>
    <property type="match status" value="1"/>
</dbReference>
<dbReference type="SUPFAM" id="SSF54593">
    <property type="entry name" value="Glyoxalase/Bleomycin resistance protein/Dihydroxybiphenyl dioxygenase"/>
    <property type="match status" value="1"/>
</dbReference>
<dbReference type="InterPro" id="IPR051332">
    <property type="entry name" value="Fosfomycin_Res_Enzymes"/>
</dbReference>
<sequence length="123" mass="13796">MRLNHLNLSVTDVPGTVSLMETFFGFARTPDMPVNEHMAFLRGPDGFLLSMFRARDVAYPKSFHVGFLQDTPEQVLAVRERLLAAGFTVPEPQRNHGRLTFYFDAPGGFVIEVESFLGDTDSD</sequence>
<dbReference type="InterPro" id="IPR037523">
    <property type="entry name" value="VOC_core"/>
</dbReference>
<gene>
    <name evidence="2" type="ORF">GCM10008959_13660</name>
</gene>